<feature type="compositionally biased region" description="Polar residues" evidence="1">
    <location>
        <begin position="208"/>
        <end position="221"/>
    </location>
</feature>
<feature type="region of interest" description="Disordered" evidence="1">
    <location>
        <begin position="194"/>
        <end position="221"/>
    </location>
</feature>
<protein>
    <submittedName>
        <fullName evidence="2">Uncharacterized protein</fullName>
    </submittedName>
</protein>
<organism evidence="2 3">
    <name type="scientific">Actinidia rufa</name>
    <dbReference type="NCBI Taxonomy" id="165716"/>
    <lineage>
        <taxon>Eukaryota</taxon>
        <taxon>Viridiplantae</taxon>
        <taxon>Streptophyta</taxon>
        <taxon>Embryophyta</taxon>
        <taxon>Tracheophyta</taxon>
        <taxon>Spermatophyta</taxon>
        <taxon>Magnoliopsida</taxon>
        <taxon>eudicotyledons</taxon>
        <taxon>Gunneridae</taxon>
        <taxon>Pentapetalae</taxon>
        <taxon>asterids</taxon>
        <taxon>Ericales</taxon>
        <taxon>Actinidiaceae</taxon>
        <taxon>Actinidia</taxon>
    </lineage>
</organism>
<reference evidence="2 3" key="1">
    <citation type="submission" date="2019-07" db="EMBL/GenBank/DDBJ databases">
        <title>De Novo Assembly of kiwifruit Actinidia rufa.</title>
        <authorList>
            <person name="Sugita-Konishi S."/>
            <person name="Sato K."/>
            <person name="Mori E."/>
            <person name="Abe Y."/>
            <person name="Kisaki G."/>
            <person name="Hamano K."/>
            <person name="Suezawa K."/>
            <person name="Otani M."/>
            <person name="Fukuda T."/>
            <person name="Manabe T."/>
            <person name="Gomi K."/>
            <person name="Tabuchi M."/>
            <person name="Akimitsu K."/>
            <person name="Kataoka I."/>
        </authorList>
    </citation>
    <scope>NUCLEOTIDE SEQUENCE [LARGE SCALE GENOMIC DNA]</scope>
    <source>
        <strain evidence="3">cv. Fuchu</strain>
    </source>
</reference>
<evidence type="ECO:0000256" key="1">
    <source>
        <dbReference type="SAM" id="MobiDB-lite"/>
    </source>
</evidence>
<proteinExistence type="predicted"/>
<dbReference type="OrthoDB" id="1426845at2759"/>
<feature type="compositionally biased region" description="Low complexity" evidence="1">
    <location>
        <begin position="194"/>
        <end position="207"/>
    </location>
</feature>
<name>A0A7J0G6T7_9ERIC</name>
<sequence length="274" mass="31176">MTIEVLDDRVIMIFFLYSYRTPTILDIGPSSRWTHALARWDPSVGELEWWAAVEGRGCDWTGTPIEDVATRVLLVRLNKVLIVVLLVATAPEVPVIPSQFAREVAAAMLEMERTRHEEIRIQREATSARFRDDFAPDLVNTEAKKCKRVEPKREQRKELKGNWESRQNVSGNQFYYLGKSHFYKLSARENTHSGVGSVQQQSSGHTSIISKGTNNRGTNLNSRVSQSLLSEDLEWREGMLYCIQAVFRTERGTCAESGSAGKVYAFEQQRFISD</sequence>
<comment type="caution">
    <text evidence="2">The sequence shown here is derived from an EMBL/GenBank/DDBJ whole genome shotgun (WGS) entry which is preliminary data.</text>
</comment>
<keyword evidence="3" id="KW-1185">Reference proteome</keyword>
<evidence type="ECO:0000313" key="2">
    <source>
        <dbReference type="EMBL" id="GFZ06496.1"/>
    </source>
</evidence>
<dbReference type="EMBL" id="BJWL01000018">
    <property type="protein sequence ID" value="GFZ06496.1"/>
    <property type="molecule type" value="Genomic_DNA"/>
</dbReference>
<gene>
    <name evidence="2" type="ORF">Acr_18g0006660</name>
</gene>
<evidence type="ECO:0000313" key="3">
    <source>
        <dbReference type="Proteomes" id="UP000585474"/>
    </source>
</evidence>
<dbReference type="Proteomes" id="UP000585474">
    <property type="component" value="Unassembled WGS sequence"/>
</dbReference>
<dbReference type="AlphaFoldDB" id="A0A7J0G6T7"/>
<accession>A0A7J0G6T7</accession>